<dbReference type="Gene3D" id="1.20.120.1780">
    <property type="entry name" value="UbiA prenyltransferase"/>
    <property type="match status" value="1"/>
</dbReference>
<evidence type="ECO:0000256" key="6">
    <source>
        <dbReference type="ARBA" id="ARBA00022842"/>
    </source>
</evidence>
<feature type="transmembrane region" description="Helical" evidence="12">
    <location>
        <begin position="38"/>
        <end position="57"/>
    </location>
</feature>
<feature type="transmembrane region" description="Helical" evidence="12">
    <location>
        <begin position="265"/>
        <end position="284"/>
    </location>
</feature>
<dbReference type="Proteomes" id="UP001060368">
    <property type="component" value="Chromosome"/>
</dbReference>
<evidence type="ECO:0000256" key="11">
    <source>
        <dbReference type="ARBA" id="ARBA00023264"/>
    </source>
</evidence>
<dbReference type="GeneID" id="74308358"/>
<name>A0A9E7PKX3_9EURY</name>
<dbReference type="NCBIfam" id="NF009521">
    <property type="entry name" value="PRK12882.1"/>
    <property type="match status" value="1"/>
</dbReference>
<dbReference type="GO" id="GO:0000287">
    <property type="term" value="F:magnesium ion binding"/>
    <property type="evidence" value="ECO:0007669"/>
    <property type="project" value="UniProtKB-UniRule"/>
</dbReference>
<feature type="transmembrane region" description="Helical" evidence="12">
    <location>
        <begin position="197"/>
        <end position="218"/>
    </location>
</feature>
<keyword evidence="3 12" id="KW-0444">Lipid biosynthesis</keyword>
<keyword evidence="8 12" id="KW-0443">Lipid metabolism</keyword>
<keyword evidence="6 12" id="KW-0460">Magnesium</keyword>
<keyword evidence="10 12" id="KW-0594">Phospholipid biosynthesis</keyword>
<dbReference type="InterPro" id="IPR044878">
    <property type="entry name" value="UbiA_sf"/>
</dbReference>
<keyword evidence="2 12" id="KW-1003">Cell membrane</keyword>
<reference evidence="13" key="1">
    <citation type="submission" date="2022-04" db="EMBL/GenBank/DDBJ databases">
        <title>Complete genome of Methanoplanus endosymbiosus DSM 3599.</title>
        <authorList>
            <person name="Chen S.-C."/>
            <person name="You Y.-T."/>
            <person name="Zhou Y.-Z."/>
            <person name="Lai M.-C."/>
        </authorList>
    </citation>
    <scope>NUCLEOTIDE SEQUENCE</scope>
    <source>
        <strain evidence="13">DSM 3599</strain>
    </source>
</reference>
<dbReference type="InterPro" id="IPR000537">
    <property type="entry name" value="UbiA_prenyltransferase"/>
</dbReference>
<keyword evidence="11 12" id="KW-1208">Phospholipid metabolism</keyword>
<keyword evidence="14" id="KW-1185">Reference proteome</keyword>
<keyword evidence="7 12" id="KW-1133">Transmembrane helix</keyword>
<comment type="subcellular location">
    <subcellularLocation>
        <location evidence="1 12">Cell membrane</location>
        <topology evidence="1 12">Multi-pass membrane protein</topology>
    </subcellularLocation>
</comment>
<organism evidence="13 14">
    <name type="scientific">Methanoplanus endosymbiosus</name>
    <dbReference type="NCBI Taxonomy" id="33865"/>
    <lineage>
        <taxon>Archaea</taxon>
        <taxon>Methanobacteriati</taxon>
        <taxon>Methanobacteriota</taxon>
        <taxon>Stenosarchaea group</taxon>
        <taxon>Methanomicrobia</taxon>
        <taxon>Methanomicrobiales</taxon>
        <taxon>Methanomicrobiaceae</taxon>
        <taxon>Methanoplanus</taxon>
    </lineage>
</organism>
<dbReference type="PANTHER" id="PTHR42723:SF1">
    <property type="entry name" value="CHLOROPHYLL SYNTHASE, CHLOROPLASTIC"/>
    <property type="match status" value="1"/>
</dbReference>
<evidence type="ECO:0000256" key="10">
    <source>
        <dbReference type="ARBA" id="ARBA00023209"/>
    </source>
</evidence>
<evidence type="ECO:0000256" key="1">
    <source>
        <dbReference type="ARBA" id="ARBA00004651"/>
    </source>
</evidence>
<feature type="transmembrane region" description="Helical" evidence="12">
    <location>
        <begin position="12"/>
        <end position="32"/>
    </location>
</feature>
<evidence type="ECO:0000256" key="12">
    <source>
        <dbReference type="HAMAP-Rule" id="MF_01286"/>
    </source>
</evidence>
<evidence type="ECO:0000313" key="14">
    <source>
        <dbReference type="Proteomes" id="UP001060368"/>
    </source>
</evidence>
<keyword evidence="9 12" id="KW-0472">Membrane</keyword>
<dbReference type="GO" id="GO:0005886">
    <property type="term" value="C:plasma membrane"/>
    <property type="evidence" value="ECO:0007669"/>
    <property type="project" value="UniProtKB-SubCell"/>
</dbReference>
<keyword evidence="4 12" id="KW-0808">Transferase</keyword>
<comment type="cofactor">
    <cofactor evidence="12">
        <name>Mg(2+)</name>
        <dbReference type="ChEBI" id="CHEBI:18420"/>
    </cofactor>
</comment>
<dbReference type="Gene3D" id="1.10.357.140">
    <property type="entry name" value="UbiA prenyltransferase"/>
    <property type="match status" value="1"/>
</dbReference>
<gene>
    <name evidence="13" type="ORF">L6E24_11615</name>
</gene>
<dbReference type="HAMAP" id="MF_01286">
    <property type="entry name" value="DGGGP_synth"/>
    <property type="match status" value="1"/>
</dbReference>
<dbReference type="AlphaFoldDB" id="A0A9E7PKX3"/>
<evidence type="ECO:0000256" key="3">
    <source>
        <dbReference type="ARBA" id="ARBA00022516"/>
    </source>
</evidence>
<dbReference type="KEGG" id="mend:L6E24_11615"/>
<evidence type="ECO:0000256" key="7">
    <source>
        <dbReference type="ARBA" id="ARBA00022989"/>
    </source>
</evidence>
<dbReference type="InterPro" id="IPR023547">
    <property type="entry name" value="DGGGP_synth"/>
</dbReference>
<evidence type="ECO:0000256" key="4">
    <source>
        <dbReference type="ARBA" id="ARBA00022679"/>
    </source>
</evidence>
<comment type="pathway">
    <text evidence="12">Membrane lipid metabolism; glycerophospholipid metabolism.</text>
</comment>
<dbReference type="RefSeq" id="WP_257742149.1">
    <property type="nucleotide sequence ID" value="NZ_CP096115.1"/>
</dbReference>
<evidence type="ECO:0000256" key="9">
    <source>
        <dbReference type="ARBA" id="ARBA00023136"/>
    </source>
</evidence>
<dbReference type="EC" id="2.5.1.42" evidence="12"/>
<dbReference type="InterPro" id="IPR050475">
    <property type="entry name" value="Prenyltransferase_related"/>
</dbReference>
<feature type="transmembrane region" description="Helical" evidence="12">
    <location>
        <begin position="130"/>
        <end position="153"/>
    </location>
</feature>
<dbReference type="GO" id="GO:0046474">
    <property type="term" value="P:glycerophospholipid biosynthetic process"/>
    <property type="evidence" value="ECO:0007669"/>
    <property type="project" value="UniProtKB-UniRule"/>
</dbReference>
<keyword evidence="5 12" id="KW-0812">Transmembrane</keyword>
<evidence type="ECO:0000256" key="5">
    <source>
        <dbReference type="ARBA" id="ARBA00022692"/>
    </source>
</evidence>
<sequence>MNSGYITITRPVNSLFAGFAVLLGIIIAKGTIPGVSPAEYLILIPVVAMITAAGNVINDYYDREIDAVNRPERPIPSGSVSTKGALAYSIVLFAAGITLSVFTGYLCLIIASVNSLLLVLYAMKLKGIPLAGNISVSYLSASIFLFGGALYGLSGLQNNLPVAIITFFAILSREIFKDAEDVEGDRAGGVKTLPMYTGIYRSSVLAFIFALIAVIVSLMPVFRWWGVCYIAMIIVADAVIMAGAVKGVMSGDDSGALKRSGATGILKSGMFLAVVIFIISALLIG</sequence>
<dbReference type="GO" id="GO:0047295">
    <property type="term" value="F:geranylgeranylglycerol-phosphate geranylgeranyltransferase activity"/>
    <property type="evidence" value="ECO:0007669"/>
    <property type="project" value="UniProtKB-UniRule"/>
</dbReference>
<proteinExistence type="inferred from homology"/>
<accession>A0A9E7PKX3</accession>
<dbReference type="PANTHER" id="PTHR42723">
    <property type="entry name" value="CHLOROPHYLL SYNTHASE"/>
    <property type="match status" value="1"/>
</dbReference>
<comment type="similarity">
    <text evidence="12">Belongs to the UbiA prenyltransferase family. DGGGP synthase subfamily.</text>
</comment>
<dbReference type="CDD" id="cd13961">
    <property type="entry name" value="PT_UbiA_DGGGPS"/>
    <property type="match status" value="1"/>
</dbReference>
<dbReference type="Pfam" id="PF01040">
    <property type="entry name" value="UbiA"/>
    <property type="match status" value="1"/>
</dbReference>
<feature type="transmembrane region" description="Helical" evidence="12">
    <location>
        <begin position="224"/>
        <end position="245"/>
    </location>
</feature>
<comment type="function">
    <text evidence="12">Prenyltransferase that catalyzes the transfer of the geranylgeranyl moiety of geranylgeranyl diphosphate (GGPP) to the C2 hydroxyl of (S)-3-O-geranylgeranylglyceryl phosphate (GGGP). This reaction is the second ether-bond-formation step in the biosynthesis of archaeal membrane lipids.</text>
</comment>
<feature type="transmembrane region" description="Helical" evidence="12">
    <location>
        <begin position="159"/>
        <end position="176"/>
    </location>
</feature>
<dbReference type="EMBL" id="CP096115">
    <property type="protein sequence ID" value="UUX91998.1"/>
    <property type="molecule type" value="Genomic_DNA"/>
</dbReference>
<comment type="catalytic activity">
    <reaction evidence="12">
        <text>sn-3-O-(geranylgeranyl)glycerol 1-phosphate + (2E,6E,10E)-geranylgeranyl diphosphate = 2,3-bis-O-(geranylgeranyl)-sn-glycerol 1-phosphate + diphosphate</text>
        <dbReference type="Rhea" id="RHEA:18109"/>
        <dbReference type="ChEBI" id="CHEBI:33019"/>
        <dbReference type="ChEBI" id="CHEBI:57677"/>
        <dbReference type="ChEBI" id="CHEBI:58756"/>
        <dbReference type="ChEBI" id="CHEBI:58837"/>
        <dbReference type="EC" id="2.5.1.42"/>
    </reaction>
</comment>
<protein>
    <recommendedName>
        <fullName evidence="12">Digeranylgeranylglyceryl phosphate synthase</fullName>
        <shortName evidence="12">DGGGP synthase</shortName>
        <shortName evidence="12">DGGGPS</shortName>
        <ecNumber evidence="12">2.5.1.42</ecNumber>
    </recommendedName>
    <alternativeName>
        <fullName evidence="12">(S)-2,3-di-O-geranylgeranylglyceryl phosphate synthase</fullName>
    </alternativeName>
    <alternativeName>
        <fullName evidence="12">Geranylgeranylglycerol-phosphate geranylgeranyltransferase</fullName>
    </alternativeName>
</protein>
<evidence type="ECO:0000313" key="13">
    <source>
        <dbReference type="EMBL" id="UUX91998.1"/>
    </source>
</evidence>
<evidence type="ECO:0000256" key="8">
    <source>
        <dbReference type="ARBA" id="ARBA00023098"/>
    </source>
</evidence>
<evidence type="ECO:0000256" key="2">
    <source>
        <dbReference type="ARBA" id="ARBA00022475"/>
    </source>
</evidence>